<keyword evidence="11" id="KW-1185">Reference proteome</keyword>
<dbReference type="InterPro" id="IPR007325">
    <property type="entry name" value="KFase/CYL"/>
</dbReference>
<dbReference type="GO" id="GO:0019441">
    <property type="term" value="P:L-tryptophan catabolic process to kynurenine"/>
    <property type="evidence" value="ECO:0007669"/>
    <property type="project" value="UniProtKB-UniRule"/>
</dbReference>
<evidence type="ECO:0000256" key="1">
    <source>
        <dbReference type="ARBA" id="ARBA00002204"/>
    </source>
</evidence>
<protein>
    <recommendedName>
        <fullName evidence="9">Kynurenine formamidase</fullName>
        <shortName evidence="9">KFA</shortName>
        <shortName evidence="9">KFase</shortName>
        <ecNumber evidence="9">3.5.1.9</ecNumber>
    </recommendedName>
    <alternativeName>
        <fullName evidence="9">Arylformamidase</fullName>
    </alternativeName>
    <alternativeName>
        <fullName evidence="9">N-formylkynurenine formamidase</fullName>
        <shortName evidence="9">FKF</shortName>
    </alternativeName>
</protein>
<feature type="binding site" evidence="9">
    <location>
        <position position="17"/>
    </location>
    <ligand>
        <name>substrate</name>
    </ligand>
</feature>
<feature type="binding site" evidence="9">
    <location>
        <position position="158"/>
    </location>
    <ligand>
        <name>Zn(2+)</name>
        <dbReference type="ChEBI" id="CHEBI:29105"/>
        <label>2</label>
    </ligand>
</feature>
<feature type="binding site" evidence="9">
    <location>
        <position position="53"/>
    </location>
    <ligand>
        <name>Zn(2+)</name>
        <dbReference type="ChEBI" id="CHEBI:29105"/>
        <label>1</label>
    </ligand>
</feature>
<keyword evidence="4 9" id="KW-0378">Hydrolase</keyword>
<name>A0A9X3TNS0_9BACL</name>
<dbReference type="PANTHER" id="PTHR31118">
    <property type="entry name" value="CYCLASE-LIKE PROTEIN 2"/>
    <property type="match status" value="1"/>
</dbReference>
<keyword evidence="5 9" id="KW-0862">Zinc</keyword>
<evidence type="ECO:0000256" key="7">
    <source>
        <dbReference type="ARBA" id="ARBA00048496"/>
    </source>
</evidence>
<dbReference type="InterPro" id="IPR037175">
    <property type="entry name" value="KFase_sf"/>
</dbReference>
<organism evidence="10 11">
    <name type="scientific">Brevibacillus thermoruber</name>
    <dbReference type="NCBI Taxonomy" id="33942"/>
    <lineage>
        <taxon>Bacteria</taxon>
        <taxon>Bacillati</taxon>
        <taxon>Bacillota</taxon>
        <taxon>Bacilli</taxon>
        <taxon>Bacillales</taxon>
        <taxon>Paenibacillaceae</taxon>
        <taxon>Brevibacillus</taxon>
    </lineage>
</organism>
<dbReference type="RefSeq" id="WP_029100021.1">
    <property type="nucleotide sequence ID" value="NZ_JAPYYP010000004.1"/>
</dbReference>
<evidence type="ECO:0000256" key="2">
    <source>
        <dbReference type="ARBA" id="ARBA00011738"/>
    </source>
</evidence>
<dbReference type="InterPro" id="IPR017484">
    <property type="entry name" value="Kynurenine_formamidase_bac"/>
</dbReference>
<sequence length="212" mass="22965">MEWIDISRPLFAGVPTWPGDTPFRYEVSWSKAASGSVNVGRLTMSVHTGTHVDAPFHVDDEGRRAADLPVELYVGPARVIDVSGKASIGADDLAAHDLSGVTRLLLKTGSWTDPERFPADICYLRPDLPPFLAAKGIRLIGVDVPSVDPLDSKELPAHHGLHAHDIHILEGVVLDRVTPGDYELIALPLPLREADGSPVRAVLRRLANRSGE</sequence>
<dbReference type="PANTHER" id="PTHR31118:SF32">
    <property type="entry name" value="KYNURENINE FORMAMIDASE"/>
    <property type="match status" value="1"/>
</dbReference>
<comment type="function">
    <text evidence="1 9">Catalyzes the hydrolysis of N-formyl-L-kynurenine to L-kynurenine, the second step in the kynurenine pathway of tryptophan degradation.</text>
</comment>
<evidence type="ECO:0000256" key="4">
    <source>
        <dbReference type="ARBA" id="ARBA00022801"/>
    </source>
</evidence>
<dbReference type="FunFam" id="3.50.30.50:FF:000001">
    <property type="entry name" value="Kynurenine formamidase"/>
    <property type="match status" value="1"/>
</dbReference>
<feature type="binding site" evidence="9">
    <location>
        <position position="51"/>
    </location>
    <ligand>
        <name>Zn(2+)</name>
        <dbReference type="ChEBI" id="CHEBI:29105"/>
        <label>1</label>
    </ligand>
</feature>
<dbReference type="GO" id="GO:0008270">
    <property type="term" value="F:zinc ion binding"/>
    <property type="evidence" value="ECO:0007669"/>
    <property type="project" value="UniProtKB-UniRule"/>
</dbReference>
<comment type="similarity">
    <text evidence="9">Belongs to the Cyclase 1 superfamily. KynB family.</text>
</comment>
<dbReference type="EMBL" id="JAPYYP010000004">
    <property type="protein sequence ID" value="MDA5107679.1"/>
    <property type="molecule type" value="Genomic_DNA"/>
</dbReference>
<dbReference type="GO" id="GO:0004061">
    <property type="term" value="F:arylformamidase activity"/>
    <property type="evidence" value="ECO:0007669"/>
    <property type="project" value="UniProtKB-UniRule"/>
</dbReference>
<gene>
    <name evidence="9 10" type="primary">kynB</name>
    <name evidence="10" type="ORF">O3V59_04845</name>
</gene>
<dbReference type="AlphaFoldDB" id="A0A9X3TNS0"/>
<dbReference type="GO" id="GO:0004328">
    <property type="term" value="F:formamidase activity"/>
    <property type="evidence" value="ECO:0007669"/>
    <property type="project" value="InterPro"/>
</dbReference>
<feature type="binding site" evidence="9">
    <location>
        <position position="53"/>
    </location>
    <ligand>
        <name>Zn(2+)</name>
        <dbReference type="ChEBI" id="CHEBI:29105"/>
        <label>2</label>
    </ligand>
</feature>
<dbReference type="Gene3D" id="3.50.30.50">
    <property type="entry name" value="Putative cyclase"/>
    <property type="match status" value="1"/>
</dbReference>
<dbReference type="Proteomes" id="UP001151071">
    <property type="component" value="Unassembled WGS sequence"/>
</dbReference>
<comment type="pathway">
    <text evidence="8 9">Amino-acid degradation; L-tryptophan degradation via kynurenine pathway; L-kynurenine from L-tryptophan: step 2/2.</text>
</comment>
<evidence type="ECO:0000256" key="9">
    <source>
        <dbReference type="HAMAP-Rule" id="MF_01969"/>
    </source>
</evidence>
<evidence type="ECO:0000256" key="5">
    <source>
        <dbReference type="ARBA" id="ARBA00022833"/>
    </source>
</evidence>
<evidence type="ECO:0000256" key="6">
    <source>
        <dbReference type="ARBA" id="ARBA00023079"/>
    </source>
</evidence>
<evidence type="ECO:0000256" key="3">
    <source>
        <dbReference type="ARBA" id="ARBA00022723"/>
    </source>
</evidence>
<dbReference type="HAMAP" id="MF_01969">
    <property type="entry name" value="KynB"/>
    <property type="match status" value="1"/>
</dbReference>
<comment type="caution">
    <text evidence="10">The sequence shown here is derived from an EMBL/GenBank/DDBJ whole genome shotgun (WGS) entry which is preliminary data.</text>
</comment>
<feature type="binding site" evidence="9">
    <location>
        <position position="47"/>
    </location>
    <ligand>
        <name>Zn(2+)</name>
        <dbReference type="ChEBI" id="CHEBI:29105"/>
        <label>1</label>
    </ligand>
</feature>
<dbReference type="NCBIfam" id="TIGR03035">
    <property type="entry name" value="trp_arylform"/>
    <property type="match status" value="1"/>
</dbReference>
<evidence type="ECO:0000313" key="11">
    <source>
        <dbReference type="Proteomes" id="UP001151071"/>
    </source>
</evidence>
<dbReference type="Pfam" id="PF04199">
    <property type="entry name" value="Cyclase"/>
    <property type="match status" value="1"/>
</dbReference>
<reference evidence="10" key="1">
    <citation type="submission" date="2022-12" db="EMBL/GenBank/DDBJ databases">
        <title>Draft genome sequence of the thermophilic strain Brevibacillus thermoruber HT42, isolated from Los Humeros, Puebla, Mexico, with biotechnological potential.</title>
        <authorList>
            <person name="Lara Sanchez J."/>
            <person name="Solis Palacios R."/>
            <person name="Bustos Baena A.S."/>
            <person name="Ruz Baez A.E."/>
            <person name="Espinosa Luna G."/>
            <person name="Oliart Ros R.M."/>
        </authorList>
    </citation>
    <scope>NUCLEOTIDE SEQUENCE</scope>
    <source>
        <strain evidence="10">HT42</strain>
    </source>
</reference>
<keyword evidence="3 9" id="KW-0479">Metal-binding</keyword>
<feature type="binding site" evidence="9">
    <location>
        <position position="170"/>
    </location>
    <ligand>
        <name>Zn(2+)</name>
        <dbReference type="ChEBI" id="CHEBI:29105"/>
        <label>1</label>
    </ligand>
</feature>
<evidence type="ECO:0000313" key="10">
    <source>
        <dbReference type="EMBL" id="MDA5107679.1"/>
    </source>
</evidence>
<comment type="cofactor">
    <cofactor evidence="9">
        <name>Zn(2+)</name>
        <dbReference type="ChEBI" id="CHEBI:29105"/>
    </cofactor>
    <text evidence="9">Binds 2 zinc ions per subunit.</text>
</comment>
<evidence type="ECO:0000256" key="8">
    <source>
        <dbReference type="ARBA" id="ARBA00060547"/>
    </source>
</evidence>
<feature type="active site" description="Proton donor/acceptor" evidence="9">
    <location>
        <position position="57"/>
    </location>
</feature>
<dbReference type="EC" id="3.5.1.9" evidence="9"/>
<comment type="subunit">
    <text evidence="2 9">Homodimer.</text>
</comment>
<comment type="catalytic activity">
    <reaction evidence="7 9">
        <text>N-formyl-L-kynurenine + H2O = L-kynurenine + formate + H(+)</text>
        <dbReference type="Rhea" id="RHEA:13009"/>
        <dbReference type="ChEBI" id="CHEBI:15377"/>
        <dbReference type="ChEBI" id="CHEBI:15378"/>
        <dbReference type="ChEBI" id="CHEBI:15740"/>
        <dbReference type="ChEBI" id="CHEBI:57959"/>
        <dbReference type="ChEBI" id="CHEBI:58629"/>
        <dbReference type="EC" id="3.5.1.9"/>
    </reaction>
</comment>
<accession>A0A9X3TNS0</accession>
<feature type="binding site" evidence="9">
    <location>
        <position position="170"/>
    </location>
    <ligand>
        <name>Zn(2+)</name>
        <dbReference type="ChEBI" id="CHEBI:29105"/>
        <label>2</label>
    </ligand>
</feature>
<proteinExistence type="inferred from homology"/>
<keyword evidence="6 9" id="KW-0823">Tryptophan catabolism</keyword>
<dbReference type="SUPFAM" id="SSF102198">
    <property type="entry name" value="Putative cyclase"/>
    <property type="match status" value="1"/>
</dbReference>